<sequence>MTRPLDVVLCGYYGFGNLGDELLARALVELLEEGGIPRSRVGILSADPAGTRRALGTESADRWSLPGVARMLGRSRTLLLGGGGLLQDATSLRSCVYYWGVVQTARCRGCIPWAFGQSVGPLGSPLARRVARGALAPCVVRVVRDRPSLEAVRGLGLGETELAPDPVLGLSLPRLAPGRGTGRLGVNLRPWKGEAREGAIRALRELAERAGWTFVGLALAEEDRLCLAEARDRQGLPLEEIRLLDSPESFSAAAAEMDGLVAMRLHALVLSVLAGLPAAAVPYDPKVTAFSEEWGLPTWTPRSGWSAVPFSQPGSEPSRERLEETRGLLRAALTRCLERLRGTGGWGA</sequence>
<dbReference type="Pfam" id="PF04230">
    <property type="entry name" value="PS_pyruv_trans"/>
    <property type="match status" value="1"/>
</dbReference>
<dbReference type="InterPro" id="IPR007345">
    <property type="entry name" value="Polysacch_pyruvyl_Trfase"/>
</dbReference>
<evidence type="ECO:0000313" key="3">
    <source>
        <dbReference type="Proteomes" id="UP000005096"/>
    </source>
</evidence>
<organism evidence="2 3">
    <name type="scientific">Aminomonas paucivorans DSM 12260</name>
    <dbReference type="NCBI Taxonomy" id="584708"/>
    <lineage>
        <taxon>Bacteria</taxon>
        <taxon>Thermotogati</taxon>
        <taxon>Synergistota</taxon>
        <taxon>Synergistia</taxon>
        <taxon>Synergistales</taxon>
        <taxon>Synergistaceae</taxon>
        <taxon>Aminomonas</taxon>
    </lineage>
</organism>
<accession>E3CVN6</accession>
<dbReference type="InterPro" id="IPR019896">
    <property type="entry name" value="Polysacch_pyruvyl_Trfase_CsaB"/>
</dbReference>
<keyword evidence="2" id="KW-0808">Transferase</keyword>
<dbReference type="STRING" id="584708.Apau_0809"/>
<dbReference type="AlphaFoldDB" id="E3CVN6"/>
<dbReference type="PANTHER" id="PTHR36836:SF1">
    <property type="entry name" value="COLANIC ACID BIOSYNTHESIS PROTEIN WCAK"/>
    <property type="match status" value="1"/>
</dbReference>
<keyword evidence="3" id="KW-1185">Reference proteome</keyword>
<proteinExistence type="predicted"/>
<reference evidence="2 3" key="1">
    <citation type="journal article" date="2010" name="Stand. Genomic Sci.">
        <title>Non-contiguous finished genome sequence of Aminomonas paucivorans type strain (GLU-3).</title>
        <authorList>
            <person name="Pitluck S."/>
            <person name="Yasawong M."/>
            <person name="Held B."/>
            <person name="Lapidus A."/>
            <person name="Nolan M."/>
            <person name="Copeland A."/>
            <person name="Lucas S."/>
            <person name="Del Rio T.G."/>
            <person name="Tice H."/>
            <person name="Cheng J.F."/>
            <person name="Chertkov O."/>
            <person name="Goodwin L."/>
            <person name="Tapia R."/>
            <person name="Han C."/>
            <person name="Liolios K."/>
            <person name="Ivanova N."/>
            <person name="Mavromatis K."/>
            <person name="Ovchinnikova G."/>
            <person name="Pati A."/>
            <person name="Chen A."/>
            <person name="Palaniappan K."/>
            <person name="Land M."/>
            <person name="Hauser L."/>
            <person name="Chang Y.J."/>
            <person name="Jeffries C.D."/>
            <person name="Pukall R."/>
            <person name="Spring S."/>
            <person name="Rohde M."/>
            <person name="Sikorski J."/>
            <person name="Goker M."/>
            <person name="Woyke T."/>
            <person name="Bristow J."/>
            <person name="Eisen J.A."/>
            <person name="Markowitz V."/>
            <person name="Hugenholtz P."/>
            <person name="Kyrpides N.C."/>
            <person name="Klenk H.P."/>
        </authorList>
    </citation>
    <scope>NUCLEOTIDE SEQUENCE [LARGE SCALE GENOMIC DNA]</scope>
    <source>
        <strain evidence="2 3">DSM 12260</strain>
    </source>
</reference>
<dbReference type="HOGENOM" id="CLU_039510_0_0_0"/>
<protein>
    <submittedName>
        <fullName evidence="2">Polysaccharide pyruvyl transferase CsaB</fullName>
    </submittedName>
</protein>
<dbReference type="PaxDb" id="584708-Apau_0809"/>
<dbReference type="NCBIfam" id="TIGR03609">
    <property type="entry name" value="S_layer_CsaB"/>
    <property type="match status" value="1"/>
</dbReference>
<gene>
    <name evidence="2" type="ORF">Apau_0809</name>
</gene>
<dbReference type="EMBL" id="CM001022">
    <property type="protein sequence ID" value="EFQ23237.1"/>
    <property type="molecule type" value="Genomic_DNA"/>
</dbReference>
<dbReference type="RefSeq" id="WP_006300405.1">
    <property type="nucleotide sequence ID" value="NZ_CM001022.1"/>
</dbReference>
<dbReference type="PANTHER" id="PTHR36836">
    <property type="entry name" value="COLANIC ACID BIOSYNTHESIS PROTEIN WCAK"/>
    <property type="match status" value="1"/>
</dbReference>
<evidence type="ECO:0000313" key="2">
    <source>
        <dbReference type="EMBL" id="EFQ23237.1"/>
    </source>
</evidence>
<dbReference type="Proteomes" id="UP000005096">
    <property type="component" value="Chromosome"/>
</dbReference>
<dbReference type="eggNOG" id="COG2327">
    <property type="taxonomic scope" value="Bacteria"/>
</dbReference>
<evidence type="ECO:0000259" key="1">
    <source>
        <dbReference type="Pfam" id="PF04230"/>
    </source>
</evidence>
<dbReference type="GO" id="GO:0016740">
    <property type="term" value="F:transferase activity"/>
    <property type="evidence" value="ECO:0007669"/>
    <property type="project" value="UniProtKB-KW"/>
</dbReference>
<name>E3CVN6_9BACT</name>
<feature type="domain" description="Polysaccharide pyruvyl transferase" evidence="1">
    <location>
        <begin position="17"/>
        <end position="285"/>
    </location>
</feature>